<organism evidence="10 11">
    <name type="scientific">Microbacterium gilvum</name>
    <dbReference type="NCBI Taxonomy" id="1336204"/>
    <lineage>
        <taxon>Bacteria</taxon>
        <taxon>Bacillati</taxon>
        <taxon>Actinomycetota</taxon>
        <taxon>Actinomycetes</taxon>
        <taxon>Micrococcales</taxon>
        <taxon>Microbacteriaceae</taxon>
        <taxon>Microbacterium</taxon>
    </lineage>
</organism>
<dbReference type="Gene3D" id="3.40.47.10">
    <property type="match status" value="2"/>
</dbReference>
<dbReference type="PANTHER" id="PTHR18919:SF107">
    <property type="entry name" value="ACETYL-COA ACETYLTRANSFERASE, CYTOSOLIC"/>
    <property type="match status" value="1"/>
</dbReference>
<name>A0ABP9A8U5_9MICO</name>
<keyword evidence="4 7" id="KW-0012">Acyltransferase</keyword>
<feature type="domain" description="Thiolase N-terminal" evidence="8">
    <location>
        <begin position="11"/>
        <end position="266"/>
    </location>
</feature>
<evidence type="ECO:0000256" key="2">
    <source>
        <dbReference type="ARBA" id="ARBA00012705"/>
    </source>
</evidence>
<dbReference type="NCBIfam" id="TIGR01930">
    <property type="entry name" value="AcCoA-C-Actrans"/>
    <property type="match status" value="1"/>
</dbReference>
<comment type="caution">
    <text evidence="10">The sequence shown here is derived from an EMBL/GenBank/DDBJ whole genome shotgun (WGS) entry which is preliminary data.</text>
</comment>
<evidence type="ECO:0000259" key="8">
    <source>
        <dbReference type="Pfam" id="PF00108"/>
    </source>
</evidence>
<keyword evidence="11" id="KW-1185">Reference proteome</keyword>
<dbReference type="EMBL" id="BAABKO010000003">
    <property type="protein sequence ID" value="GAA4776220.1"/>
    <property type="molecule type" value="Genomic_DNA"/>
</dbReference>
<dbReference type="PIRSF" id="PIRSF000429">
    <property type="entry name" value="Ac-CoA_Ac_transf"/>
    <property type="match status" value="1"/>
</dbReference>
<dbReference type="PANTHER" id="PTHR18919">
    <property type="entry name" value="ACETYL-COA C-ACYLTRANSFERASE"/>
    <property type="match status" value="1"/>
</dbReference>
<gene>
    <name evidence="10" type="ORF">GCM10023351_21060</name>
</gene>
<sequence>MNGTGRMREKVVIAAGARTPVGSFGGVFADTDAHLLGAAAVSEALRRAGVDGADVDEVVMGCVGQYGPDAYNARRVALAAGLPDRVPALTVNRLCGSGVQAIWSGAQELLWGGVDVVVAGGDESMSRTPFLAYGERGNARLGDRALQDGTLAYLVDPFSGRHMGTTAENVAERYSVSRAEQDAFALESQRRAASDGAQAAFADEIVAVRTAGRSPVEVAHDEHPRPETTSEALARLRPAFQEGGSVTAGNSSGVNDGAAATVLLREADARERGLRGLATIEAVTTAGIDPALMGYAPVLALLRLWERTGLAADDVDVFEVNEAFAAQAVAVIRDAGLDPERVNPYGGAIALGHPVGATGAILTVRAALDLHRRDLELAVVTLCIGGGQAIAMLLRRWDG</sequence>
<dbReference type="InterPro" id="IPR020610">
    <property type="entry name" value="Thiolase_AS"/>
</dbReference>
<evidence type="ECO:0000313" key="11">
    <source>
        <dbReference type="Proteomes" id="UP001501645"/>
    </source>
</evidence>
<accession>A0ABP9A8U5</accession>
<comment type="similarity">
    <text evidence="1 7">Belongs to the thiolase-like superfamily. Thiolase family.</text>
</comment>
<evidence type="ECO:0000256" key="5">
    <source>
        <dbReference type="ARBA" id="ARBA00030755"/>
    </source>
</evidence>
<evidence type="ECO:0000256" key="3">
    <source>
        <dbReference type="ARBA" id="ARBA00022679"/>
    </source>
</evidence>
<proteinExistence type="inferred from homology"/>
<dbReference type="EC" id="2.3.1.9" evidence="2"/>
<keyword evidence="3 7" id="KW-0808">Transferase</keyword>
<evidence type="ECO:0000259" key="9">
    <source>
        <dbReference type="Pfam" id="PF02803"/>
    </source>
</evidence>
<dbReference type="PROSITE" id="PS00099">
    <property type="entry name" value="THIOLASE_3"/>
    <property type="match status" value="1"/>
</dbReference>
<dbReference type="PROSITE" id="PS00098">
    <property type="entry name" value="THIOLASE_1"/>
    <property type="match status" value="1"/>
</dbReference>
<dbReference type="PROSITE" id="PS00737">
    <property type="entry name" value="THIOLASE_2"/>
    <property type="match status" value="1"/>
</dbReference>
<dbReference type="InterPro" id="IPR016039">
    <property type="entry name" value="Thiolase-like"/>
</dbReference>
<dbReference type="Pfam" id="PF00108">
    <property type="entry name" value="Thiolase_N"/>
    <property type="match status" value="1"/>
</dbReference>
<evidence type="ECO:0000256" key="7">
    <source>
        <dbReference type="RuleBase" id="RU003557"/>
    </source>
</evidence>
<protein>
    <recommendedName>
        <fullName evidence="6">Probable acetyl-CoA acetyltransferase</fullName>
        <ecNumber evidence="2">2.3.1.9</ecNumber>
    </recommendedName>
    <alternativeName>
        <fullName evidence="5">Acetoacetyl-CoA thiolase</fullName>
    </alternativeName>
</protein>
<evidence type="ECO:0000313" key="10">
    <source>
        <dbReference type="EMBL" id="GAA4776220.1"/>
    </source>
</evidence>
<dbReference type="InterPro" id="IPR020613">
    <property type="entry name" value="Thiolase_CS"/>
</dbReference>
<dbReference type="InterPro" id="IPR020615">
    <property type="entry name" value="Thiolase_acyl_enz_int_AS"/>
</dbReference>
<evidence type="ECO:0000256" key="6">
    <source>
        <dbReference type="ARBA" id="ARBA00040529"/>
    </source>
</evidence>
<evidence type="ECO:0000256" key="1">
    <source>
        <dbReference type="ARBA" id="ARBA00010982"/>
    </source>
</evidence>
<dbReference type="InterPro" id="IPR020616">
    <property type="entry name" value="Thiolase_N"/>
</dbReference>
<feature type="domain" description="Thiolase C-terminal" evidence="9">
    <location>
        <begin position="276"/>
        <end position="395"/>
    </location>
</feature>
<dbReference type="CDD" id="cd00751">
    <property type="entry name" value="thiolase"/>
    <property type="match status" value="1"/>
</dbReference>
<dbReference type="Proteomes" id="UP001501645">
    <property type="component" value="Unassembled WGS sequence"/>
</dbReference>
<dbReference type="InterPro" id="IPR020617">
    <property type="entry name" value="Thiolase_C"/>
</dbReference>
<dbReference type="SUPFAM" id="SSF53901">
    <property type="entry name" value="Thiolase-like"/>
    <property type="match status" value="2"/>
</dbReference>
<dbReference type="Pfam" id="PF02803">
    <property type="entry name" value="Thiolase_C"/>
    <property type="match status" value="1"/>
</dbReference>
<reference evidence="11" key="1">
    <citation type="journal article" date="2019" name="Int. J. Syst. Evol. Microbiol.">
        <title>The Global Catalogue of Microorganisms (GCM) 10K type strain sequencing project: providing services to taxonomists for standard genome sequencing and annotation.</title>
        <authorList>
            <consortium name="The Broad Institute Genomics Platform"/>
            <consortium name="The Broad Institute Genome Sequencing Center for Infectious Disease"/>
            <person name="Wu L."/>
            <person name="Ma J."/>
        </authorList>
    </citation>
    <scope>NUCLEOTIDE SEQUENCE [LARGE SCALE GENOMIC DNA]</scope>
    <source>
        <strain evidence="11">JCM 18537</strain>
    </source>
</reference>
<evidence type="ECO:0000256" key="4">
    <source>
        <dbReference type="ARBA" id="ARBA00023315"/>
    </source>
</evidence>
<dbReference type="InterPro" id="IPR002155">
    <property type="entry name" value="Thiolase"/>
</dbReference>